<evidence type="ECO:0008006" key="3">
    <source>
        <dbReference type="Google" id="ProtNLM"/>
    </source>
</evidence>
<protein>
    <recommendedName>
        <fullName evidence="3">Acyl carrier protein</fullName>
    </recommendedName>
</protein>
<reference evidence="2" key="1">
    <citation type="journal article" date="2019" name="Int. J. Syst. Evol. Microbiol.">
        <title>The Global Catalogue of Microorganisms (GCM) 10K type strain sequencing project: providing services to taxonomists for standard genome sequencing and annotation.</title>
        <authorList>
            <consortium name="The Broad Institute Genomics Platform"/>
            <consortium name="The Broad Institute Genome Sequencing Center for Infectious Disease"/>
            <person name="Wu L."/>
            <person name="Ma J."/>
        </authorList>
    </citation>
    <scope>NUCLEOTIDE SEQUENCE [LARGE SCALE GENOMIC DNA]</scope>
    <source>
        <strain evidence="2">JCM 18283</strain>
    </source>
</reference>
<evidence type="ECO:0000313" key="1">
    <source>
        <dbReference type="EMBL" id="GAA4909999.1"/>
    </source>
</evidence>
<organism evidence="1 2">
    <name type="scientific">Mucilaginibacter defluvii</name>
    <dbReference type="NCBI Taxonomy" id="1196019"/>
    <lineage>
        <taxon>Bacteria</taxon>
        <taxon>Pseudomonadati</taxon>
        <taxon>Bacteroidota</taxon>
        <taxon>Sphingobacteriia</taxon>
        <taxon>Sphingobacteriales</taxon>
        <taxon>Sphingobacteriaceae</taxon>
        <taxon>Mucilaginibacter</taxon>
    </lineage>
</organism>
<keyword evidence="2" id="KW-1185">Reference proteome</keyword>
<sequence length="74" mass="8322">MQAERAVLQVISGIEAFFRDVVPFADRAEIDLVGGDLFGHQFAFFGLLIKEIAKELRFDRHGLQKQQQAACDQA</sequence>
<proteinExistence type="predicted"/>
<gene>
    <name evidence="1" type="ORF">GCM10023313_11420</name>
</gene>
<dbReference type="EMBL" id="BAABJI010000001">
    <property type="protein sequence ID" value="GAA4909999.1"/>
    <property type="molecule type" value="Genomic_DNA"/>
</dbReference>
<dbReference type="Proteomes" id="UP001501436">
    <property type="component" value="Unassembled WGS sequence"/>
</dbReference>
<name>A0ABP9FUT5_9SPHI</name>
<accession>A0ABP9FUT5</accession>
<comment type="caution">
    <text evidence="1">The sequence shown here is derived from an EMBL/GenBank/DDBJ whole genome shotgun (WGS) entry which is preliminary data.</text>
</comment>
<evidence type="ECO:0000313" key="2">
    <source>
        <dbReference type="Proteomes" id="UP001501436"/>
    </source>
</evidence>